<dbReference type="Gene3D" id="6.20.20.10">
    <property type="match status" value="1"/>
</dbReference>
<gene>
    <name evidence="1" type="ORF">GCM10010171_16280</name>
</gene>
<organism evidence="1 2">
    <name type="scientific">Actinokineospora fastidiosa</name>
    <dbReference type="NCBI Taxonomy" id="1816"/>
    <lineage>
        <taxon>Bacteria</taxon>
        <taxon>Bacillati</taxon>
        <taxon>Actinomycetota</taxon>
        <taxon>Actinomycetes</taxon>
        <taxon>Pseudonocardiales</taxon>
        <taxon>Pseudonocardiaceae</taxon>
        <taxon>Actinokineospora</taxon>
    </lineage>
</organism>
<sequence>MREEEFGTVPSELQTICPLCGGSGMVADPKLAIIGGVPRTVDNGRPCPTCRKDGHFPGLIPPV</sequence>
<evidence type="ECO:0000313" key="1">
    <source>
        <dbReference type="EMBL" id="GGS23899.1"/>
    </source>
</evidence>
<evidence type="ECO:0000313" key="2">
    <source>
        <dbReference type="Proteomes" id="UP000660680"/>
    </source>
</evidence>
<dbReference type="RefSeq" id="WP_189209600.1">
    <property type="nucleotide sequence ID" value="NZ_BMRB01000001.1"/>
</dbReference>
<dbReference type="Proteomes" id="UP000660680">
    <property type="component" value="Unassembled WGS sequence"/>
</dbReference>
<reference evidence="1" key="1">
    <citation type="journal article" date="2014" name="Int. J. Syst. Evol. Microbiol.">
        <title>Complete genome sequence of Corynebacterium casei LMG S-19264T (=DSM 44701T), isolated from a smear-ripened cheese.</title>
        <authorList>
            <consortium name="US DOE Joint Genome Institute (JGI-PGF)"/>
            <person name="Walter F."/>
            <person name="Albersmeier A."/>
            <person name="Kalinowski J."/>
            <person name="Ruckert C."/>
        </authorList>
    </citation>
    <scope>NUCLEOTIDE SEQUENCE</scope>
    <source>
        <strain evidence="1">JCM 3276</strain>
    </source>
</reference>
<comment type="caution">
    <text evidence="1">The sequence shown here is derived from an EMBL/GenBank/DDBJ whole genome shotgun (WGS) entry which is preliminary data.</text>
</comment>
<dbReference type="AlphaFoldDB" id="A0A918LAK8"/>
<proteinExistence type="predicted"/>
<accession>A0A918LAK8</accession>
<reference evidence="1" key="2">
    <citation type="submission" date="2020-09" db="EMBL/GenBank/DDBJ databases">
        <authorList>
            <person name="Sun Q."/>
            <person name="Ohkuma M."/>
        </authorList>
    </citation>
    <scope>NUCLEOTIDE SEQUENCE</scope>
    <source>
        <strain evidence="1">JCM 3276</strain>
    </source>
</reference>
<keyword evidence="2" id="KW-1185">Reference proteome</keyword>
<protein>
    <recommendedName>
        <fullName evidence="3">Chaperone protein DnaJ</fullName>
    </recommendedName>
</protein>
<dbReference type="EMBL" id="BMRB01000001">
    <property type="protein sequence ID" value="GGS23899.1"/>
    <property type="molecule type" value="Genomic_DNA"/>
</dbReference>
<evidence type="ECO:0008006" key="3">
    <source>
        <dbReference type="Google" id="ProtNLM"/>
    </source>
</evidence>
<name>A0A918LAK8_9PSEU</name>